<gene>
    <name evidence="3" type="ORF">BRARA_D01503</name>
</gene>
<dbReference type="EMBL" id="CM010631">
    <property type="protein sequence ID" value="RID66355.1"/>
    <property type="molecule type" value="Genomic_DNA"/>
</dbReference>
<sequence length="161" mass="19007">VQQRKRLSEEKSNQRKIDIFMMDKEQKKISKEMIEEMEEVLKEKKEEVKKVLKEKKEELKKITKEMDEVLKKVTKEMNEKLKEFEDTIQRAQEELDRELRDLSGDGVKKITEADEKPLEHAMSCLKLEEALKDPADASAIAQVPNRRSKRVRKPNPIYKGP</sequence>
<keyword evidence="1" id="KW-0175">Coiled coil</keyword>
<name>A0A397ZM26_BRACM</name>
<evidence type="ECO:0000313" key="4">
    <source>
        <dbReference type="Proteomes" id="UP000264353"/>
    </source>
</evidence>
<feature type="region of interest" description="Disordered" evidence="2">
    <location>
        <begin position="138"/>
        <end position="161"/>
    </location>
</feature>
<evidence type="ECO:0000256" key="2">
    <source>
        <dbReference type="SAM" id="MobiDB-lite"/>
    </source>
</evidence>
<proteinExistence type="predicted"/>
<organism evidence="3 4">
    <name type="scientific">Brassica campestris</name>
    <name type="common">Field mustard</name>
    <dbReference type="NCBI Taxonomy" id="3711"/>
    <lineage>
        <taxon>Eukaryota</taxon>
        <taxon>Viridiplantae</taxon>
        <taxon>Streptophyta</taxon>
        <taxon>Embryophyta</taxon>
        <taxon>Tracheophyta</taxon>
        <taxon>Spermatophyta</taxon>
        <taxon>Magnoliopsida</taxon>
        <taxon>eudicotyledons</taxon>
        <taxon>Gunneridae</taxon>
        <taxon>Pentapetalae</taxon>
        <taxon>rosids</taxon>
        <taxon>malvids</taxon>
        <taxon>Brassicales</taxon>
        <taxon>Brassicaceae</taxon>
        <taxon>Brassiceae</taxon>
        <taxon>Brassica</taxon>
    </lineage>
</organism>
<feature type="coiled-coil region" evidence="1">
    <location>
        <begin position="27"/>
        <end position="101"/>
    </location>
</feature>
<evidence type="ECO:0000256" key="1">
    <source>
        <dbReference type="SAM" id="Coils"/>
    </source>
</evidence>
<dbReference type="Proteomes" id="UP000264353">
    <property type="component" value="Chromosome A4"/>
</dbReference>
<reference evidence="3 4" key="1">
    <citation type="submission" date="2018-06" db="EMBL/GenBank/DDBJ databases">
        <title>WGS assembly of Brassica rapa FPsc.</title>
        <authorList>
            <person name="Bowman J."/>
            <person name="Kohchi T."/>
            <person name="Yamato K."/>
            <person name="Jenkins J."/>
            <person name="Shu S."/>
            <person name="Ishizaki K."/>
            <person name="Yamaoka S."/>
            <person name="Nishihama R."/>
            <person name="Nakamura Y."/>
            <person name="Berger F."/>
            <person name="Adam C."/>
            <person name="Aki S."/>
            <person name="Althoff F."/>
            <person name="Araki T."/>
            <person name="Arteaga-Vazquez M."/>
            <person name="Balasubrmanian S."/>
            <person name="Bauer D."/>
            <person name="Boehm C."/>
            <person name="Briginshaw L."/>
            <person name="Caballero-Perez J."/>
            <person name="Catarino B."/>
            <person name="Chen F."/>
            <person name="Chiyoda S."/>
            <person name="Chovatia M."/>
            <person name="Davies K."/>
            <person name="Delmans M."/>
            <person name="Demura T."/>
            <person name="Dierschke T."/>
            <person name="Dolan L."/>
            <person name="Dorantes-Acosta A."/>
            <person name="Eklund D."/>
            <person name="Florent S."/>
            <person name="Flores-Sandoval E."/>
            <person name="Fujiyama A."/>
            <person name="Fukuzawa H."/>
            <person name="Galik B."/>
            <person name="Grimanelli D."/>
            <person name="Grimwood J."/>
            <person name="Grossniklaus U."/>
            <person name="Hamada T."/>
            <person name="Haseloff J."/>
            <person name="Hetherington A."/>
            <person name="Higo A."/>
            <person name="Hirakawa Y."/>
            <person name="Hundley H."/>
            <person name="Ikeda Y."/>
            <person name="Inoue K."/>
            <person name="Inoue S."/>
            <person name="Ishida S."/>
            <person name="Jia Q."/>
            <person name="Kakita M."/>
            <person name="Kanazawa T."/>
            <person name="Kawai Y."/>
            <person name="Kawashima T."/>
            <person name="Kennedy M."/>
            <person name="Kinose K."/>
            <person name="Kinoshita T."/>
            <person name="Kohara Y."/>
            <person name="Koide E."/>
            <person name="Komatsu K."/>
            <person name="Kopischke S."/>
            <person name="Kubo M."/>
            <person name="Kyozuka J."/>
            <person name="Lagercrantz U."/>
            <person name="Lin S."/>
            <person name="Lindquist E."/>
            <person name="Lipzen A."/>
            <person name="Lu C."/>
            <person name="Luna E."/>
            <person name="Martienssen R."/>
            <person name="Minamino N."/>
            <person name="Mizutani M."/>
            <person name="Mizutani M."/>
            <person name="Mochizuki N."/>
            <person name="Monte I."/>
            <person name="Mosher R."/>
            <person name="Nagasaki H."/>
            <person name="Nakagami H."/>
            <person name="Naramoto S."/>
            <person name="Nishitani K."/>
            <person name="Ohtani M."/>
            <person name="Okamoto T."/>
            <person name="Okumura M."/>
            <person name="Phillips J."/>
            <person name="Pollak B."/>
            <person name="Reinders A."/>
            <person name="Roevekamp M."/>
            <person name="Sano R."/>
            <person name="Sawa S."/>
            <person name="Schmid M."/>
            <person name="Shirakawa M."/>
            <person name="Solano R."/>
            <person name="Spunde A."/>
            <person name="Suetsugu N."/>
            <person name="Sugano S."/>
            <person name="Sugiyama A."/>
            <person name="Sun R."/>
            <person name="Suzuki Y."/>
            <person name="Takenaka M."/>
            <person name="Takezawa D."/>
            <person name="Tomogane H."/>
            <person name="Tsuzuki M."/>
            <person name="Ueda T."/>
            <person name="Umeda M."/>
            <person name="Ward J."/>
            <person name="Watanabe Y."/>
            <person name="Yazaki K."/>
            <person name="Yokoyama R."/>
            <person name="Yoshitake Y."/>
            <person name="Yotsui I."/>
            <person name="Zachgo S."/>
            <person name="Schmutz J."/>
        </authorList>
    </citation>
    <scope>NUCLEOTIDE SEQUENCE [LARGE SCALE GENOMIC DNA]</scope>
    <source>
        <strain evidence="4">cv. B-3</strain>
    </source>
</reference>
<protein>
    <submittedName>
        <fullName evidence="3">Uncharacterized protein</fullName>
    </submittedName>
</protein>
<dbReference type="AlphaFoldDB" id="A0A397ZM26"/>
<feature type="non-terminal residue" evidence="3">
    <location>
        <position position="1"/>
    </location>
</feature>
<evidence type="ECO:0000313" key="3">
    <source>
        <dbReference type="EMBL" id="RID66355.1"/>
    </source>
</evidence>
<accession>A0A397ZM26</accession>